<comment type="caution">
    <text evidence="1">The sequence shown here is derived from an EMBL/GenBank/DDBJ whole genome shotgun (WGS) entry which is preliminary data.</text>
</comment>
<organism evidence="1 2">
    <name type="scientific">Musa balbisiana</name>
    <name type="common">Banana</name>
    <dbReference type="NCBI Taxonomy" id="52838"/>
    <lineage>
        <taxon>Eukaryota</taxon>
        <taxon>Viridiplantae</taxon>
        <taxon>Streptophyta</taxon>
        <taxon>Embryophyta</taxon>
        <taxon>Tracheophyta</taxon>
        <taxon>Spermatophyta</taxon>
        <taxon>Magnoliopsida</taxon>
        <taxon>Liliopsida</taxon>
        <taxon>Zingiberales</taxon>
        <taxon>Musaceae</taxon>
        <taxon>Musa</taxon>
    </lineage>
</organism>
<accession>A0A4S8J4K5</accession>
<proteinExistence type="predicted"/>
<reference evidence="1 2" key="1">
    <citation type="journal article" date="2019" name="Nat. Plants">
        <title>Genome sequencing of Musa balbisiana reveals subgenome evolution and function divergence in polyploid bananas.</title>
        <authorList>
            <person name="Yao X."/>
        </authorList>
    </citation>
    <scope>NUCLEOTIDE SEQUENCE [LARGE SCALE GENOMIC DNA]</scope>
    <source>
        <strain evidence="2">cv. DH-PKW</strain>
        <tissue evidence="1">Leaves</tissue>
    </source>
</reference>
<evidence type="ECO:0000313" key="1">
    <source>
        <dbReference type="EMBL" id="THU56341.1"/>
    </source>
</evidence>
<protein>
    <submittedName>
        <fullName evidence="1">Uncharacterized protein</fullName>
    </submittedName>
</protein>
<keyword evidence="2" id="KW-1185">Reference proteome</keyword>
<dbReference type="Proteomes" id="UP000317650">
    <property type="component" value="Chromosome 11"/>
</dbReference>
<name>A0A4S8J4K5_MUSBA</name>
<dbReference type="AlphaFoldDB" id="A0A4S8J4K5"/>
<dbReference type="EMBL" id="PYDT01000007">
    <property type="protein sequence ID" value="THU56341.1"/>
    <property type="molecule type" value="Genomic_DNA"/>
</dbReference>
<evidence type="ECO:0000313" key="2">
    <source>
        <dbReference type="Proteomes" id="UP000317650"/>
    </source>
</evidence>
<sequence>MKVSVVDLFMISNTLLDLALYNVHLLLLAMWCSISSIFSSTGHGSFGGLFQCVEKHLKQHQANQNECFELHIYNFVVLLHLSLKDLVNISKGRFLFADMKVFITVMGVFFFHGCDTTATLPKLSQSPDMLELITRRDTKHSSCLNTITTVIICPASSRPVQSKLGNCDGVEAFNDNYHETCLRSKNLYQNSTLEKLTVAVISYPSSI</sequence>
<gene>
    <name evidence="1" type="ORF">C4D60_Mb11t16250</name>
</gene>